<keyword evidence="4" id="KW-1185">Reference proteome</keyword>
<dbReference type="RefSeq" id="XP_066803999.1">
    <property type="nucleotide sequence ID" value="XM_066945310.1"/>
</dbReference>
<evidence type="ECO:0000313" key="4">
    <source>
        <dbReference type="Proteomes" id="UP001388673"/>
    </source>
</evidence>
<comment type="caution">
    <text evidence="3">The sequence shown here is derived from an EMBL/GenBank/DDBJ whole genome shotgun (WGS) entry which is preliminary data.</text>
</comment>
<feature type="compositionally biased region" description="Low complexity" evidence="1">
    <location>
        <begin position="340"/>
        <end position="399"/>
    </location>
</feature>
<keyword evidence="2" id="KW-0732">Signal</keyword>
<dbReference type="InterPro" id="IPR011043">
    <property type="entry name" value="Gal_Oxase/kelch_b-propeller"/>
</dbReference>
<dbReference type="EMBL" id="JBCAWK010000004">
    <property type="protein sequence ID" value="KAK8861374.1"/>
    <property type="molecule type" value="Genomic_DNA"/>
</dbReference>
<dbReference type="Gene3D" id="2.120.10.80">
    <property type="entry name" value="Kelch-type beta propeller"/>
    <property type="match status" value="1"/>
</dbReference>
<feature type="chain" id="PRO_5043564679" description="Kelch repeat protein" evidence="2">
    <location>
        <begin position="21"/>
        <end position="427"/>
    </location>
</feature>
<dbReference type="Proteomes" id="UP001388673">
    <property type="component" value="Unassembled WGS sequence"/>
</dbReference>
<feature type="region of interest" description="Disordered" evidence="1">
    <location>
        <begin position="336"/>
        <end position="399"/>
    </location>
</feature>
<dbReference type="InterPro" id="IPR015915">
    <property type="entry name" value="Kelch-typ_b-propeller"/>
</dbReference>
<gene>
    <name evidence="3" type="ORF">IAR55_002193</name>
</gene>
<name>A0AAW0YT15_9TREE</name>
<organism evidence="3 4">
    <name type="scientific">Kwoniella newhampshirensis</name>
    <dbReference type="NCBI Taxonomy" id="1651941"/>
    <lineage>
        <taxon>Eukaryota</taxon>
        <taxon>Fungi</taxon>
        <taxon>Dikarya</taxon>
        <taxon>Basidiomycota</taxon>
        <taxon>Agaricomycotina</taxon>
        <taxon>Tremellomycetes</taxon>
        <taxon>Tremellales</taxon>
        <taxon>Cryptococcaceae</taxon>
        <taxon>Kwoniella</taxon>
    </lineage>
</organism>
<dbReference type="SUPFAM" id="SSF50965">
    <property type="entry name" value="Galactose oxidase, central domain"/>
    <property type="match status" value="1"/>
</dbReference>
<dbReference type="GeneID" id="92179452"/>
<proteinExistence type="predicted"/>
<accession>A0AAW0YT15</accession>
<evidence type="ECO:0000313" key="3">
    <source>
        <dbReference type="EMBL" id="KAK8861374.1"/>
    </source>
</evidence>
<evidence type="ECO:0008006" key="5">
    <source>
        <dbReference type="Google" id="ProtNLM"/>
    </source>
</evidence>
<reference evidence="3 4" key="1">
    <citation type="journal article" date="2024" name="bioRxiv">
        <title>Comparative genomics of Cryptococcus and Kwoniella reveals pathogenesis evolution and contrasting karyotype dynamics via intercentromeric recombination or chromosome fusion.</title>
        <authorList>
            <person name="Coelho M.A."/>
            <person name="David-Palma M."/>
            <person name="Shea T."/>
            <person name="Bowers K."/>
            <person name="McGinley-Smith S."/>
            <person name="Mohammad A.W."/>
            <person name="Gnirke A."/>
            <person name="Yurkov A.M."/>
            <person name="Nowrousian M."/>
            <person name="Sun S."/>
            <person name="Cuomo C.A."/>
            <person name="Heitman J."/>
        </authorList>
    </citation>
    <scope>NUCLEOTIDE SEQUENCE [LARGE SCALE GENOMIC DNA]</scope>
    <source>
        <strain evidence="3 4">CBS 13917</strain>
    </source>
</reference>
<feature type="compositionally biased region" description="Low complexity" evidence="1">
    <location>
        <begin position="103"/>
        <end position="114"/>
    </location>
</feature>
<feature type="region of interest" description="Disordered" evidence="1">
    <location>
        <begin position="103"/>
        <end position="122"/>
    </location>
</feature>
<evidence type="ECO:0000256" key="1">
    <source>
        <dbReference type="SAM" id="MobiDB-lite"/>
    </source>
</evidence>
<protein>
    <recommendedName>
        <fullName evidence="5">Kelch repeat protein</fullName>
    </recommendedName>
</protein>
<sequence>MLSTLIIASVLSLLAVSVQAVPCVQFDANWNLYAFGGSSDVKLGANDTWASPSPSPLSTSGRPPWTGSNTQCILSQTNNAMYVIGGDSDLSKIYIYNFASDSWSTQSTSSAPSDLGNSRSSSVLDHDTNTLFTLTTGSGLYQLDMSSVTNSASGSALDWQAVENPSFSVSGYTVTAAQAANHIFYLGVPGTAAGSADIFVVHFAYFQPTAQAFSGTAFPDSAGQAVSIPNAGDNVPYQIVFVPNDFSNTYILTHWTDLGDYTVTSDAPFATNLINSTQTLPAPSSQDNAAAYAASPYALVQIDTSGNINYLSSPVGSDYTVASGATWQRMSYSLSGSGGSSNSTTNSTNSASASSSSSATVGVGSLAPSATGSRSASRSASASSAGSSPSASASSSSSSAAGKSLAARGDVLGLAVGLVALAAGMLL</sequence>
<feature type="signal peptide" evidence="2">
    <location>
        <begin position="1"/>
        <end position="20"/>
    </location>
</feature>
<dbReference type="AlphaFoldDB" id="A0AAW0YT15"/>
<dbReference type="KEGG" id="kne:92179452"/>
<evidence type="ECO:0000256" key="2">
    <source>
        <dbReference type="SAM" id="SignalP"/>
    </source>
</evidence>